<keyword evidence="4" id="KW-1185">Reference proteome</keyword>
<evidence type="ECO:0000256" key="1">
    <source>
        <dbReference type="ARBA" id="ARBA00010613"/>
    </source>
</evidence>
<sequence>MPTRKEAVDFSDIAIGIAQWLPVCGDPARNLRDALAMVDRLVAGGSELVVLPELWPCGYDPATLESDAWASTEPVDGPRGQALSAAARRHGIWLFAGTVPEEDGGVLYNSAVVYGPDGALKAVHRKLHLYTPLGEDTVFSPGSEATVVDVEGLGPVGLSTCFDGDHPSYARRLNELGARVVVAPCAYEAAAESWWDLLYPANALVNGQWWIMANQVGGALLGKSRVIAPDGSVRAQASRLTASPAAELLMIRADLRGEVQKAQREAAVLWASGS</sequence>
<evidence type="ECO:0000259" key="2">
    <source>
        <dbReference type="PROSITE" id="PS50263"/>
    </source>
</evidence>
<dbReference type="Proteomes" id="UP001501079">
    <property type="component" value="Unassembled WGS sequence"/>
</dbReference>
<reference evidence="4" key="1">
    <citation type="journal article" date="2019" name="Int. J. Syst. Evol. Microbiol.">
        <title>The Global Catalogue of Microorganisms (GCM) 10K type strain sequencing project: providing services to taxonomists for standard genome sequencing and annotation.</title>
        <authorList>
            <consortium name="The Broad Institute Genomics Platform"/>
            <consortium name="The Broad Institute Genome Sequencing Center for Infectious Disease"/>
            <person name="Wu L."/>
            <person name="Ma J."/>
        </authorList>
    </citation>
    <scope>NUCLEOTIDE SEQUENCE [LARGE SCALE GENOMIC DNA]</scope>
    <source>
        <strain evidence="4">JCM 17591</strain>
    </source>
</reference>
<evidence type="ECO:0000313" key="4">
    <source>
        <dbReference type="Proteomes" id="UP001501079"/>
    </source>
</evidence>
<proteinExistence type="inferred from homology"/>
<dbReference type="InterPro" id="IPR036526">
    <property type="entry name" value="C-N_Hydrolase_sf"/>
</dbReference>
<feature type="domain" description="CN hydrolase" evidence="2">
    <location>
        <begin position="13"/>
        <end position="257"/>
    </location>
</feature>
<dbReference type="InterPro" id="IPR003010">
    <property type="entry name" value="C-N_Hydrolase"/>
</dbReference>
<evidence type="ECO:0000313" key="3">
    <source>
        <dbReference type="EMBL" id="GAA4173868.1"/>
    </source>
</evidence>
<dbReference type="PANTHER" id="PTHR23088:SF27">
    <property type="entry name" value="DEAMINATED GLUTATHIONE AMIDASE"/>
    <property type="match status" value="1"/>
</dbReference>
<dbReference type="CDD" id="cd07197">
    <property type="entry name" value="nitrilase"/>
    <property type="match status" value="1"/>
</dbReference>
<dbReference type="PROSITE" id="PS50263">
    <property type="entry name" value="CN_HYDROLASE"/>
    <property type="match status" value="1"/>
</dbReference>
<dbReference type="PANTHER" id="PTHR23088">
    <property type="entry name" value="NITRILASE-RELATED"/>
    <property type="match status" value="1"/>
</dbReference>
<organism evidence="3 4">
    <name type="scientific">Gryllotalpicola koreensis</name>
    <dbReference type="NCBI Taxonomy" id="993086"/>
    <lineage>
        <taxon>Bacteria</taxon>
        <taxon>Bacillati</taxon>
        <taxon>Actinomycetota</taxon>
        <taxon>Actinomycetes</taxon>
        <taxon>Micrococcales</taxon>
        <taxon>Microbacteriaceae</taxon>
        <taxon>Gryllotalpicola</taxon>
    </lineage>
</organism>
<dbReference type="SUPFAM" id="SSF56317">
    <property type="entry name" value="Carbon-nitrogen hydrolase"/>
    <property type="match status" value="1"/>
</dbReference>
<dbReference type="Pfam" id="PF00795">
    <property type="entry name" value="CN_hydrolase"/>
    <property type="match status" value="1"/>
</dbReference>
<name>A0ABP7ZZF0_9MICO</name>
<keyword evidence="3" id="KW-0378">Hydrolase</keyword>
<dbReference type="Gene3D" id="3.60.110.10">
    <property type="entry name" value="Carbon-nitrogen hydrolase"/>
    <property type="match status" value="1"/>
</dbReference>
<protein>
    <submittedName>
        <fullName evidence="3">Carbon-nitrogen family hydrolase</fullName>
    </submittedName>
</protein>
<dbReference type="EMBL" id="BAABBW010000002">
    <property type="protein sequence ID" value="GAA4173868.1"/>
    <property type="molecule type" value="Genomic_DNA"/>
</dbReference>
<accession>A0ABP7ZZF0</accession>
<comment type="similarity">
    <text evidence="1">Belongs to the carbon-nitrogen hydrolase superfamily. NIT1/NIT2 family.</text>
</comment>
<comment type="caution">
    <text evidence="3">The sequence shown here is derived from an EMBL/GenBank/DDBJ whole genome shotgun (WGS) entry which is preliminary data.</text>
</comment>
<dbReference type="GO" id="GO:0016787">
    <property type="term" value="F:hydrolase activity"/>
    <property type="evidence" value="ECO:0007669"/>
    <property type="project" value="UniProtKB-KW"/>
</dbReference>
<dbReference type="RefSeq" id="WP_344753290.1">
    <property type="nucleotide sequence ID" value="NZ_BAABBW010000002.1"/>
</dbReference>
<gene>
    <name evidence="3" type="ORF">GCM10022287_16910</name>
</gene>